<dbReference type="eggNOG" id="ENOG502SWXT">
    <property type="taxonomic scope" value="Eukaryota"/>
</dbReference>
<dbReference type="EMBL" id="DF157101">
    <property type="protein sequence ID" value="GAB66636.1"/>
    <property type="molecule type" value="Genomic_DNA"/>
</dbReference>
<dbReference type="Proteomes" id="UP000006319">
    <property type="component" value="Chromosome 9"/>
</dbReference>
<dbReference type="GeneID" id="14692990"/>
<gene>
    <name evidence="2" type="ORF">PCYB_094200</name>
</gene>
<protein>
    <recommendedName>
        <fullName evidence="4">CYIR protein</fullName>
    </recommendedName>
</protein>
<evidence type="ECO:0000313" key="3">
    <source>
        <dbReference type="Proteomes" id="UP000006319"/>
    </source>
</evidence>
<keyword evidence="3" id="KW-1185">Reference proteome</keyword>
<evidence type="ECO:0000256" key="1">
    <source>
        <dbReference type="SAM" id="SignalP"/>
    </source>
</evidence>
<organism evidence="2 3">
    <name type="scientific">Plasmodium cynomolgi (strain B)</name>
    <dbReference type="NCBI Taxonomy" id="1120755"/>
    <lineage>
        <taxon>Eukaryota</taxon>
        <taxon>Sar</taxon>
        <taxon>Alveolata</taxon>
        <taxon>Apicomplexa</taxon>
        <taxon>Aconoidasida</taxon>
        <taxon>Haemosporida</taxon>
        <taxon>Plasmodiidae</taxon>
        <taxon>Plasmodium</taxon>
        <taxon>Plasmodium (Plasmodium)</taxon>
    </lineage>
</organism>
<proteinExistence type="predicted"/>
<sequence>MKRKRGITFSVGLFLLCSLLIGLGLGLEDSSGESPPKDSFLSTCMEVIDAITFYEDELQKYKYDDECAPYRYIGNAVLEKNNLKKNVISDGELFCESSFERKKSVHENGGHKSVYVNGYKEHITETFHFEEDQRDDCIGMVNLFNSCSTVRRSVFGDTPLIHCAEQSEKHFCNRRVQKMEDKNYIYTCSDMIVPYLLGAKNKEKTYSQMCHDVKDYAKVLKNEKNEIFKKKKKNKKV</sequence>
<feature type="chain" id="PRO_5003897199" description="CYIR protein" evidence="1">
    <location>
        <begin position="27"/>
        <end position="237"/>
    </location>
</feature>
<dbReference type="KEGG" id="pcy:PCYB_094200"/>
<dbReference type="OrthoDB" id="371050at2759"/>
<dbReference type="VEuPathDB" id="PlasmoDB:PCYB_094200"/>
<dbReference type="RefSeq" id="XP_004222583.1">
    <property type="nucleotide sequence ID" value="XM_004222535.1"/>
</dbReference>
<feature type="signal peptide" evidence="1">
    <location>
        <begin position="1"/>
        <end position="26"/>
    </location>
</feature>
<evidence type="ECO:0000313" key="2">
    <source>
        <dbReference type="EMBL" id="GAB66636.1"/>
    </source>
</evidence>
<name>K6UDI0_PLACD</name>
<dbReference type="PhylomeDB" id="K6UDI0"/>
<accession>K6UDI0</accession>
<evidence type="ECO:0008006" key="4">
    <source>
        <dbReference type="Google" id="ProtNLM"/>
    </source>
</evidence>
<reference evidence="2 3" key="1">
    <citation type="journal article" date="2012" name="Nat. Genet.">
        <title>Plasmodium cynomolgi genome sequences provide insight into Plasmodium vivax and the monkey malaria clade.</title>
        <authorList>
            <person name="Tachibana S."/>
            <person name="Sullivan S.A."/>
            <person name="Kawai S."/>
            <person name="Nakamura S."/>
            <person name="Kim H.R."/>
            <person name="Goto N."/>
            <person name="Arisue N."/>
            <person name="Palacpac N.M.Q."/>
            <person name="Honma H."/>
            <person name="Yagi M."/>
            <person name="Tougan T."/>
            <person name="Katakai Y."/>
            <person name="Kaneko O."/>
            <person name="Mita T."/>
            <person name="Kita K."/>
            <person name="Yasutomi Y."/>
            <person name="Sutton P.L."/>
            <person name="Shakhbatyan R."/>
            <person name="Horii T."/>
            <person name="Yasunaga T."/>
            <person name="Barnwell J.W."/>
            <person name="Escalante A.A."/>
            <person name="Carlton J.M."/>
            <person name="Tanabe K."/>
        </authorList>
    </citation>
    <scope>NUCLEOTIDE SEQUENCE [LARGE SCALE GENOMIC DNA]</scope>
    <source>
        <strain evidence="2 3">B</strain>
    </source>
</reference>
<keyword evidence="1" id="KW-0732">Signal</keyword>
<dbReference type="AlphaFoldDB" id="K6UDI0"/>